<name>A0A0E9VLG3_ANGAN</name>
<dbReference type="AlphaFoldDB" id="A0A0E9VLG3"/>
<proteinExistence type="predicted"/>
<dbReference type="EMBL" id="GBXM01029680">
    <property type="protein sequence ID" value="JAH78897.1"/>
    <property type="molecule type" value="Transcribed_RNA"/>
</dbReference>
<reference evidence="1" key="1">
    <citation type="submission" date="2014-11" db="EMBL/GenBank/DDBJ databases">
        <authorList>
            <person name="Amaro Gonzalez C."/>
        </authorList>
    </citation>
    <scope>NUCLEOTIDE SEQUENCE</scope>
</reference>
<organism evidence="1">
    <name type="scientific">Anguilla anguilla</name>
    <name type="common">European freshwater eel</name>
    <name type="synonym">Muraena anguilla</name>
    <dbReference type="NCBI Taxonomy" id="7936"/>
    <lineage>
        <taxon>Eukaryota</taxon>
        <taxon>Metazoa</taxon>
        <taxon>Chordata</taxon>
        <taxon>Craniata</taxon>
        <taxon>Vertebrata</taxon>
        <taxon>Euteleostomi</taxon>
        <taxon>Actinopterygii</taxon>
        <taxon>Neopterygii</taxon>
        <taxon>Teleostei</taxon>
        <taxon>Anguilliformes</taxon>
        <taxon>Anguillidae</taxon>
        <taxon>Anguilla</taxon>
    </lineage>
</organism>
<evidence type="ECO:0000313" key="1">
    <source>
        <dbReference type="EMBL" id="JAH78897.1"/>
    </source>
</evidence>
<reference evidence="1" key="2">
    <citation type="journal article" date="2015" name="Fish Shellfish Immunol.">
        <title>Early steps in the European eel (Anguilla anguilla)-Vibrio vulnificus interaction in the gills: Role of the RtxA13 toxin.</title>
        <authorList>
            <person name="Callol A."/>
            <person name="Pajuelo D."/>
            <person name="Ebbesson L."/>
            <person name="Teles M."/>
            <person name="MacKenzie S."/>
            <person name="Amaro C."/>
        </authorList>
    </citation>
    <scope>NUCLEOTIDE SEQUENCE</scope>
</reference>
<accession>A0A0E9VLG3</accession>
<sequence>MNEYVHNVTFITTIVYSVNTVSEDIIPFSLSCILVTSNCYGGVAQVPTD</sequence>
<protein>
    <submittedName>
        <fullName evidence="1">Uncharacterized protein</fullName>
    </submittedName>
</protein>